<evidence type="ECO:0000313" key="2">
    <source>
        <dbReference type="EMBL" id="KAK3189326.1"/>
    </source>
</evidence>
<comment type="caution">
    <text evidence="2">The sequence shown here is derived from an EMBL/GenBank/DDBJ whole genome shotgun (WGS) entry which is preliminary data.</text>
</comment>
<sequence>MGDLLSEHASSAKPPLLKSGIYSFWENMMKAYIISINDKALMSVSDVEEKEEFSDDREYTSNYIAHPTIYKGKFEDSSEDSSSNKESEYSSNSEDSEVSSDRTPNVHI</sequence>
<accession>A0AAE0DUZ4</accession>
<organism evidence="2 3">
    <name type="scientific">Dipteronia sinensis</name>
    <dbReference type="NCBI Taxonomy" id="43782"/>
    <lineage>
        <taxon>Eukaryota</taxon>
        <taxon>Viridiplantae</taxon>
        <taxon>Streptophyta</taxon>
        <taxon>Embryophyta</taxon>
        <taxon>Tracheophyta</taxon>
        <taxon>Spermatophyta</taxon>
        <taxon>Magnoliopsida</taxon>
        <taxon>eudicotyledons</taxon>
        <taxon>Gunneridae</taxon>
        <taxon>Pentapetalae</taxon>
        <taxon>rosids</taxon>
        <taxon>malvids</taxon>
        <taxon>Sapindales</taxon>
        <taxon>Sapindaceae</taxon>
        <taxon>Hippocastanoideae</taxon>
        <taxon>Acereae</taxon>
        <taxon>Dipteronia</taxon>
    </lineage>
</organism>
<feature type="compositionally biased region" description="Basic and acidic residues" evidence="1">
    <location>
        <begin position="73"/>
        <end position="88"/>
    </location>
</feature>
<proteinExistence type="predicted"/>
<feature type="region of interest" description="Disordered" evidence="1">
    <location>
        <begin position="73"/>
        <end position="108"/>
    </location>
</feature>
<dbReference type="AlphaFoldDB" id="A0AAE0DUZ4"/>
<reference evidence="2" key="1">
    <citation type="journal article" date="2023" name="Plant J.">
        <title>Genome sequences and population genomics provide insights into the demographic history, inbreeding, and mutation load of two 'living fossil' tree species of Dipteronia.</title>
        <authorList>
            <person name="Feng Y."/>
            <person name="Comes H.P."/>
            <person name="Chen J."/>
            <person name="Zhu S."/>
            <person name="Lu R."/>
            <person name="Zhang X."/>
            <person name="Li P."/>
            <person name="Qiu J."/>
            <person name="Olsen K.M."/>
            <person name="Qiu Y."/>
        </authorList>
    </citation>
    <scope>NUCLEOTIDE SEQUENCE</scope>
    <source>
        <strain evidence="2">NBL</strain>
    </source>
</reference>
<gene>
    <name evidence="2" type="ORF">Dsin_028887</name>
</gene>
<keyword evidence="3" id="KW-1185">Reference proteome</keyword>
<dbReference type="EMBL" id="JANJYJ010000009">
    <property type="protein sequence ID" value="KAK3189326.1"/>
    <property type="molecule type" value="Genomic_DNA"/>
</dbReference>
<name>A0AAE0DUZ4_9ROSI</name>
<evidence type="ECO:0000256" key="1">
    <source>
        <dbReference type="SAM" id="MobiDB-lite"/>
    </source>
</evidence>
<evidence type="ECO:0000313" key="3">
    <source>
        <dbReference type="Proteomes" id="UP001281410"/>
    </source>
</evidence>
<dbReference type="Proteomes" id="UP001281410">
    <property type="component" value="Unassembled WGS sequence"/>
</dbReference>
<protein>
    <submittedName>
        <fullName evidence="2">Uncharacterized protein</fullName>
    </submittedName>
</protein>